<organism evidence="4 5">
    <name type="scientific">Marinomonas piezotolerans</name>
    <dbReference type="NCBI Taxonomy" id="2213058"/>
    <lineage>
        <taxon>Bacteria</taxon>
        <taxon>Pseudomonadati</taxon>
        <taxon>Pseudomonadota</taxon>
        <taxon>Gammaproteobacteria</taxon>
        <taxon>Oceanospirillales</taxon>
        <taxon>Oceanospirillaceae</taxon>
        <taxon>Marinomonas</taxon>
    </lineage>
</organism>
<dbReference type="OrthoDB" id="9057547at2"/>
<dbReference type="InterPro" id="IPR013762">
    <property type="entry name" value="Integrase-like_cat_sf"/>
</dbReference>
<dbReference type="AlphaFoldDB" id="A0A370U4Q9"/>
<dbReference type="CDD" id="cd00796">
    <property type="entry name" value="INT_Rci_Hp1_C"/>
    <property type="match status" value="1"/>
</dbReference>
<feature type="domain" description="Tyr recombinase" evidence="3">
    <location>
        <begin position="160"/>
        <end position="324"/>
    </location>
</feature>
<keyword evidence="2" id="KW-0233">DNA recombination</keyword>
<evidence type="ECO:0000256" key="2">
    <source>
        <dbReference type="ARBA" id="ARBA00023172"/>
    </source>
</evidence>
<name>A0A370U4Q9_9GAMM</name>
<dbReference type="PROSITE" id="PS51898">
    <property type="entry name" value="TYR_RECOMBINASE"/>
    <property type="match status" value="1"/>
</dbReference>
<dbReference type="GO" id="GO:0003677">
    <property type="term" value="F:DNA binding"/>
    <property type="evidence" value="ECO:0007669"/>
    <property type="project" value="InterPro"/>
</dbReference>
<dbReference type="PANTHER" id="PTHR30349:SF93">
    <property type="entry name" value="FELS-2 PROPHAGE PROTEIN"/>
    <property type="match status" value="1"/>
</dbReference>
<dbReference type="Pfam" id="PF00589">
    <property type="entry name" value="Phage_integrase"/>
    <property type="match status" value="1"/>
</dbReference>
<evidence type="ECO:0000256" key="1">
    <source>
        <dbReference type="ARBA" id="ARBA00022908"/>
    </source>
</evidence>
<dbReference type="InterPro" id="IPR057084">
    <property type="entry name" value="Int_N"/>
</dbReference>
<dbReference type="GO" id="GO:0015074">
    <property type="term" value="P:DNA integration"/>
    <property type="evidence" value="ECO:0007669"/>
    <property type="project" value="UniProtKB-KW"/>
</dbReference>
<evidence type="ECO:0000313" key="4">
    <source>
        <dbReference type="EMBL" id="RDL42762.1"/>
    </source>
</evidence>
<dbReference type="SUPFAM" id="SSF56349">
    <property type="entry name" value="DNA breaking-rejoining enzymes"/>
    <property type="match status" value="1"/>
</dbReference>
<dbReference type="Pfam" id="PF24624">
    <property type="entry name" value="Int_N"/>
    <property type="match status" value="1"/>
</dbReference>
<sequence length="334" mass="38278">MTIKKDGNSWLVDVYPWGRKGRRIRKKFNSKGEATRFERHILGTASGEQPWNESPPDNRELSELINIWFLMAGQYLKDGERRKVKMLAIADRLGNPIARIMTEREFALMRAKRTAEGISAKTLNNELAYIKAMFNVLKKQKEITFDNPLNDLDPLKIGERELSYLTHEQIDILLDAFKSSENEHVELITLICLSTGARWGEAEGLTRSRVHNNKVTFTDTKSGKNRSIPISDWLFERLIKHSNKTKSPELFTFSLSAFRRALARSGIELPKGQAAHVLRHTFASHFVMNGGNILTLQRILGHSDIRMTMRYSHLAPDHLKDAVFLNPLNDRKIS</sequence>
<dbReference type="Gene3D" id="1.10.443.10">
    <property type="entry name" value="Intergrase catalytic core"/>
    <property type="match status" value="1"/>
</dbReference>
<proteinExistence type="predicted"/>
<accession>A0A370U4Q9</accession>
<dbReference type="PANTHER" id="PTHR30349">
    <property type="entry name" value="PHAGE INTEGRASE-RELATED"/>
    <property type="match status" value="1"/>
</dbReference>
<evidence type="ECO:0000259" key="3">
    <source>
        <dbReference type="PROSITE" id="PS51898"/>
    </source>
</evidence>
<keyword evidence="1" id="KW-0229">DNA integration</keyword>
<gene>
    <name evidence="4" type="ORF">DN730_18210</name>
</gene>
<dbReference type="Proteomes" id="UP000254326">
    <property type="component" value="Unassembled WGS sequence"/>
</dbReference>
<comment type="caution">
    <text evidence="4">The sequence shown here is derived from an EMBL/GenBank/DDBJ whole genome shotgun (WGS) entry which is preliminary data.</text>
</comment>
<dbReference type="InterPro" id="IPR011010">
    <property type="entry name" value="DNA_brk_join_enz"/>
</dbReference>
<protein>
    <submittedName>
        <fullName evidence="4">Integrase</fullName>
    </submittedName>
</protein>
<dbReference type="EMBL" id="QKRA01000015">
    <property type="protein sequence ID" value="RDL42762.1"/>
    <property type="molecule type" value="Genomic_DNA"/>
</dbReference>
<dbReference type="InterPro" id="IPR050090">
    <property type="entry name" value="Tyrosine_recombinase_XerCD"/>
</dbReference>
<reference evidence="4 5" key="1">
    <citation type="submission" date="2018-06" db="EMBL/GenBank/DDBJ databases">
        <title>Marinomonas sp. YLB-05 draft genome sequence.</title>
        <authorList>
            <person name="Yu L."/>
            <person name="Tang X."/>
        </authorList>
    </citation>
    <scope>NUCLEOTIDE SEQUENCE [LARGE SCALE GENOMIC DNA]</scope>
    <source>
        <strain evidence="4 5">YLB-05</strain>
    </source>
</reference>
<keyword evidence="5" id="KW-1185">Reference proteome</keyword>
<evidence type="ECO:0000313" key="5">
    <source>
        <dbReference type="Proteomes" id="UP000254326"/>
    </source>
</evidence>
<dbReference type="InterPro" id="IPR002104">
    <property type="entry name" value="Integrase_catalytic"/>
</dbReference>
<dbReference type="GO" id="GO:0006310">
    <property type="term" value="P:DNA recombination"/>
    <property type="evidence" value="ECO:0007669"/>
    <property type="project" value="UniProtKB-KW"/>
</dbReference>